<organism evidence="3 4">
    <name type="scientific">Flavobacterium suzhouense</name>
    <dbReference type="NCBI Taxonomy" id="1529638"/>
    <lineage>
        <taxon>Bacteria</taxon>
        <taxon>Pseudomonadati</taxon>
        <taxon>Bacteroidota</taxon>
        <taxon>Flavobacteriia</taxon>
        <taxon>Flavobacteriales</taxon>
        <taxon>Flavobacteriaceae</taxon>
        <taxon>Flavobacterium</taxon>
    </lineage>
</organism>
<keyword evidence="1 2" id="KW-0732">Signal</keyword>
<proteinExistence type="predicted"/>
<evidence type="ECO:0000256" key="1">
    <source>
        <dbReference type="ARBA" id="ARBA00022729"/>
    </source>
</evidence>
<dbReference type="InterPro" id="IPR020240">
    <property type="entry name" value="UPF0412_YaaI"/>
</dbReference>
<dbReference type="Pfam" id="PF10807">
    <property type="entry name" value="DUF2541"/>
    <property type="match status" value="1"/>
</dbReference>
<feature type="chain" id="PRO_5045498162" description="DUF2541 domain-containing protein" evidence="2">
    <location>
        <begin position="20"/>
        <end position="137"/>
    </location>
</feature>
<evidence type="ECO:0000256" key="2">
    <source>
        <dbReference type="SAM" id="SignalP"/>
    </source>
</evidence>
<feature type="signal peptide" evidence="2">
    <location>
        <begin position="1"/>
        <end position="19"/>
    </location>
</feature>
<dbReference type="EMBL" id="JBHUMD010000003">
    <property type="protein sequence ID" value="MFD2600714.1"/>
    <property type="molecule type" value="Genomic_DNA"/>
</dbReference>
<dbReference type="Proteomes" id="UP001597480">
    <property type="component" value="Unassembled WGS sequence"/>
</dbReference>
<evidence type="ECO:0000313" key="3">
    <source>
        <dbReference type="EMBL" id="MFD2600714.1"/>
    </source>
</evidence>
<dbReference type="RefSeq" id="WP_379819396.1">
    <property type="nucleotide sequence ID" value="NZ_JBHUMD010000003.1"/>
</dbReference>
<comment type="caution">
    <text evidence="3">The sequence shown here is derived from an EMBL/GenBank/DDBJ whole genome shotgun (WGS) entry which is preliminary data.</text>
</comment>
<name>A0ABW5NNQ3_9FLAO</name>
<reference evidence="4" key="1">
    <citation type="journal article" date="2019" name="Int. J. Syst. Evol. Microbiol.">
        <title>The Global Catalogue of Microorganisms (GCM) 10K type strain sequencing project: providing services to taxonomists for standard genome sequencing and annotation.</title>
        <authorList>
            <consortium name="The Broad Institute Genomics Platform"/>
            <consortium name="The Broad Institute Genome Sequencing Center for Infectious Disease"/>
            <person name="Wu L."/>
            <person name="Ma J."/>
        </authorList>
    </citation>
    <scope>NUCLEOTIDE SEQUENCE [LARGE SCALE GENOMIC DNA]</scope>
    <source>
        <strain evidence="4">KCTC 42107</strain>
    </source>
</reference>
<sequence>MKKSIFVFICIFFIGTVSAQRVARPRGGSMGNWRVLGTTHARHTADHDAIVVQGPYDNFRKIKFTVRDAPLNIRKMIVTFDGGGVQNIEVRYEIPKNGESREIDLRGGTKSIRRIDFWYDTRGILNGTADVTVYGKK</sequence>
<evidence type="ECO:0008006" key="5">
    <source>
        <dbReference type="Google" id="ProtNLM"/>
    </source>
</evidence>
<accession>A0ABW5NNQ3</accession>
<keyword evidence="4" id="KW-1185">Reference proteome</keyword>
<protein>
    <recommendedName>
        <fullName evidence="5">DUF2541 domain-containing protein</fullName>
    </recommendedName>
</protein>
<gene>
    <name evidence="3" type="ORF">ACFSR3_01485</name>
</gene>
<evidence type="ECO:0000313" key="4">
    <source>
        <dbReference type="Proteomes" id="UP001597480"/>
    </source>
</evidence>